<gene>
    <name evidence="1" type="ORF">PTTW11_10287</name>
</gene>
<organism evidence="1 2">
    <name type="scientific">Pyrenophora teres f. teres</name>
    <dbReference type="NCBI Taxonomy" id="97479"/>
    <lineage>
        <taxon>Eukaryota</taxon>
        <taxon>Fungi</taxon>
        <taxon>Dikarya</taxon>
        <taxon>Ascomycota</taxon>
        <taxon>Pezizomycotina</taxon>
        <taxon>Dothideomycetes</taxon>
        <taxon>Pleosporomycetidae</taxon>
        <taxon>Pleosporales</taxon>
        <taxon>Pleosporineae</taxon>
        <taxon>Pleosporaceae</taxon>
        <taxon>Pyrenophora</taxon>
    </lineage>
</organism>
<sequence length="136" mass="15074">MGAGGDLVSTNRRAIVQAAEIPLCKCGNTGVPPIIHVTNGIYLNGADGDDHEDFVFHYELGSHLNEFCKTVRKPYDLVVTTILLRASMLFGSAISVASDGRWEQWKGARHLLKELWPNDEITCPSESYEDDELLLK</sequence>
<evidence type="ECO:0000313" key="2">
    <source>
        <dbReference type="Proteomes" id="UP000472372"/>
    </source>
</evidence>
<protein>
    <submittedName>
        <fullName evidence="1">Uncharacterized protein</fullName>
    </submittedName>
</protein>
<proteinExistence type="predicted"/>
<dbReference type="EMBL" id="HG992986">
    <property type="protein sequence ID" value="CAE7212337.1"/>
    <property type="molecule type" value="Genomic_DNA"/>
</dbReference>
<evidence type="ECO:0000313" key="1">
    <source>
        <dbReference type="EMBL" id="CAE7212337.1"/>
    </source>
</evidence>
<dbReference type="AlphaFoldDB" id="A0A6S6WDM4"/>
<dbReference type="Proteomes" id="UP000472372">
    <property type="component" value="Chromosome 10"/>
</dbReference>
<accession>A0A6S6WDM4</accession>
<name>A0A6S6WDM4_9PLEO</name>
<reference evidence="1" key="1">
    <citation type="submission" date="2021-02" db="EMBL/GenBank/DDBJ databases">
        <authorList>
            <person name="Syme A R."/>
            <person name="Syme A R."/>
            <person name="Moolhuijzen P."/>
        </authorList>
    </citation>
    <scope>NUCLEOTIDE SEQUENCE</scope>
    <source>
        <strain evidence="1">W1-1</strain>
    </source>
</reference>